<dbReference type="SUPFAM" id="SSF52833">
    <property type="entry name" value="Thioredoxin-like"/>
    <property type="match status" value="1"/>
</dbReference>
<proteinExistence type="inferred from homology"/>
<dbReference type="GO" id="GO:0005829">
    <property type="term" value="C:cytosol"/>
    <property type="evidence" value="ECO:0007669"/>
    <property type="project" value="TreeGrafter"/>
</dbReference>
<dbReference type="InterPro" id="IPR050217">
    <property type="entry name" value="Peroxiredoxin"/>
</dbReference>
<sequence>MNNEKETVLTIGDTLPPLELAAYDPKKDKDVILKTQDYKVKKWLIFFFYPADFTFICPTELKEMAEHYHEFEREGTEVLSVSADTVFVHKAWHDHSDAIKKVQFPMVADPTGKLARLFGTYIPEGGDAGLSLRGSFIVDPDGALKTIEIHDNSIGRSAKELLRKLKAAKFVRDNGGVQVCPASWEPGEETLKPGMDLVGKI</sequence>
<dbReference type="Pfam" id="PF10417">
    <property type="entry name" value="1-cysPrx_C"/>
    <property type="match status" value="1"/>
</dbReference>
<dbReference type="GO" id="GO:0033554">
    <property type="term" value="P:cellular response to stress"/>
    <property type="evidence" value="ECO:0007669"/>
    <property type="project" value="TreeGrafter"/>
</dbReference>
<dbReference type="FunFam" id="3.40.30.10:FF:000002">
    <property type="entry name" value="Alkyl hydroperoxide reductase C"/>
    <property type="match status" value="1"/>
</dbReference>
<dbReference type="InterPro" id="IPR019479">
    <property type="entry name" value="Peroxiredoxin_C"/>
</dbReference>
<feature type="active site" description="Cysteine sulfenic acid (-SOH) intermediate; for peroxidase activity" evidence="9">
    <location>
        <position position="57"/>
    </location>
</feature>
<evidence type="ECO:0000256" key="9">
    <source>
        <dbReference type="PIRSR" id="PIRSR000239-1"/>
    </source>
</evidence>
<dbReference type="AlphaFoldDB" id="A0A1G2D2B8"/>
<evidence type="ECO:0000313" key="12">
    <source>
        <dbReference type="Proteomes" id="UP000177996"/>
    </source>
</evidence>
<evidence type="ECO:0000256" key="3">
    <source>
        <dbReference type="ARBA" id="ARBA00022490"/>
    </source>
</evidence>
<keyword evidence="3" id="KW-0963">Cytoplasm</keyword>
<gene>
    <name evidence="11" type="ORF">A3D65_01530</name>
</gene>
<dbReference type="EMBL" id="MHLL01000053">
    <property type="protein sequence ID" value="OGZ07775.1"/>
    <property type="molecule type" value="Genomic_DNA"/>
</dbReference>
<dbReference type="InterPro" id="IPR000866">
    <property type="entry name" value="AhpC/TSA"/>
</dbReference>
<dbReference type="GO" id="GO:0042744">
    <property type="term" value="P:hydrogen peroxide catabolic process"/>
    <property type="evidence" value="ECO:0007669"/>
    <property type="project" value="TreeGrafter"/>
</dbReference>
<evidence type="ECO:0000256" key="6">
    <source>
        <dbReference type="ARBA" id="ARBA00023002"/>
    </source>
</evidence>
<dbReference type="Gene3D" id="3.40.30.10">
    <property type="entry name" value="Glutaredoxin"/>
    <property type="match status" value="1"/>
</dbReference>
<dbReference type="PROSITE" id="PS51352">
    <property type="entry name" value="THIOREDOXIN_2"/>
    <property type="match status" value="1"/>
</dbReference>
<keyword evidence="6" id="KW-0560">Oxidoreductase</keyword>
<evidence type="ECO:0000256" key="8">
    <source>
        <dbReference type="ARBA" id="ARBA00023284"/>
    </source>
</evidence>
<dbReference type="InterPro" id="IPR024706">
    <property type="entry name" value="Peroxiredoxin_AhpC-typ"/>
</dbReference>
<keyword evidence="4" id="KW-0575">Peroxidase</keyword>
<evidence type="ECO:0000256" key="1">
    <source>
        <dbReference type="ARBA" id="ARBA00004496"/>
    </source>
</evidence>
<dbReference type="PIRSF" id="PIRSF000239">
    <property type="entry name" value="AHPC"/>
    <property type="match status" value="1"/>
</dbReference>
<dbReference type="PANTHER" id="PTHR10681">
    <property type="entry name" value="THIOREDOXIN PEROXIDASE"/>
    <property type="match status" value="1"/>
</dbReference>
<keyword evidence="8" id="KW-0676">Redox-active center</keyword>
<dbReference type="CDD" id="cd03015">
    <property type="entry name" value="PRX_Typ2cys"/>
    <property type="match status" value="1"/>
</dbReference>
<dbReference type="STRING" id="1798661.A3D65_01530"/>
<accession>A0A1G2D2B8</accession>
<evidence type="ECO:0000259" key="10">
    <source>
        <dbReference type="PROSITE" id="PS51352"/>
    </source>
</evidence>
<evidence type="ECO:0000256" key="5">
    <source>
        <dbReference type="ARBA" id="ARBA00022862"/>
    </source>
</evidence>
<evidence type="ECO:0000256" key="4">
    <source>
        <dbReference type="ARBA" id="ARBA00022559"/>
    </source>
</evidence>
<dbReference type="Proteomes" id="UP000177996">
    <property type="component" value="Unassembled WGS sequence"/>
</dbReference>
<dbReference type="GO" id="GO:0008379">
    <property type="term" value="F:thioredoxin peroxidase activity"/>
    <property type="evidence" value="ECO:0007669"/>
    <property type="project" value="TreeGrafter"/>
</dbReference>
<dbReference type="Pfam" id="PF00578">
    <property type="entry name" value="AhpC-TSA"/>
    <property type="match status" value="1"/>
</dbReference>
<feature type="domain" description="Thioredoxin" evidence="10">
    <location>
        <begin position="9"/>
        <end position="170"/>
    </location>
</feature>
<comment type="similarity">
    <text evidence="2">Belongs to the peroxiredoxin family. AhpC/Prx1 subfamily.</text>
</comment>
<protein>
    <submittedName>
        <fullName evidence="11">Peroxiredoxin</fullName>
    </submittedName>
</protein>
<comment type="subcellular location">
    <subcellularLocation>
        <location evidence="1">Cytoplasm</location>
    </subcellularLocation>
</comment>
<evidence type="ECO:0000256" key="2">
    <source>
        <dbReference type="ARBA" id="ARBA00009796"/>
    </source>
</evidence>
<dbReference type="GO" id="GO:0006979">
    <property type="term" value="P:response to oxidative stress"/>
    <property type="evidence" value="ECO:0007669"/>
    <property type="project" value="TreeGrafter"/>
</dbReference>
<dbReference type="PANTHER" id="PTHR10681:SF121">
    <property type="entry name" value="ALKYL HYDROPEROXIDE REDUCTASE C"/>
    <property type="match status" value="1"/>
</dbReference>
<dbReference type="InterPro" id="IPR036249">
    <property type="entry name" value="Thioredoxin-like_sf"/>
</dbReference>
<evidence type="ECO:0000313" key="11">
    <source>
        <dbReference type="EMBL" id="OGZ07775.1"/>
    </source>
</evidence>
<evidence type="ECO:0000256" key="7">
    <source>
        <dbReference type="ARBA" id="ARBA00023157"/>
    </source>
</evidence>
<keyword evidence="5" id="KW-0049">Antioxidant</keyword>
<dbReference type="InterPro" id="IPR013766">
    <property type="entry name" value="Thioredoxin_domain"/>
</dbReference>
<organism evidence="11 12">
    <name type="scientific">Candidatus Lloydbacteria bacterium RIFCSPHIGHO2_02_FULL_50_13</name>
    <dbReference type="NCBI Taxonomy" id="1798661"/>
    <lineage>
        <taxon>Bacteria</taxon>
        <taxon>Candidatus Lloydiibacteriota</taxon>
    </lineage>
</organism>
<reference evidence="11 12" key="1">
    <citation type="journal article" date="2016" name="Nat. Commun.">
        <title>Thousands of microbial genomes shed light on interconnected biogeochemical processes in an aquifer system.</title>
        <authorList>
            <person name="Anantharaman K."/>
            <person name="Brown C.T."/>
            <person name="Hug L.A."/>
            <person name="Sharon I."/>
            <person name="Castelle C.J."/>
            <person name="Probst A.J."/>
            <person name="Thomas B.C."/>
            <person name="Singh A."/>
            <person name="Wilkins M.J."/>
            <person name="Karaoz U."/>
            <person name="Brodie E.L."/>
            <person name="Williams K.H."/>
            <person name="Hubbard S.S."/>
            <person name="Banfield J.F."/>
        </authorList>
    </citation>
    <scope>NUCLEOTIDE SEQUENCE [LARGE SCALE GENOMIC DNA]</scope>
</reference>
<name>A0A1G2D2B8_9BACT</name>
<keyword evidence="7" id="KW-1015">Disulfide bond</keyword>
<comment type="caution">
    <text evidence="11">The sequence shown here is derived from an EMBL/GenBank/DDBJ whole genome shotgun (WGS) entry which is preliminary data.</text>
</comment>
<dbReference type="GO" id="GO:0045454">
    <property type="term" value="P:cell redox homeostasis"/>
    <property type="evidence" value="ECO:0007669"/>
    <property type="project" value="TreeGrafter"/>
</dbReference>